<dbReference type="PROSITE" id="PS50082">
    <property type="entry name" value="WD_REPEATS_2"/>
    <property type="match status" value="7"/>
</dbReference>
<dbReference type="PROSITE" id="PS00678">
    <property type="entry name" value="WD_REPEATS_1"/>
    <property type="match status" value="1"/>
</dbReference>
<evidence type="ECO:0000256" key="4">
    <source>
        <dbReference type="ARBA" id="ARBA00005881"/>
    </source>
</evidence>
<sequence>MASVSTAYVSASVNRHSHAAGVSSASLVAFGSATCVALWNVEDFSDKGVYQTLPGHNGRITAVRFLRDESLITADDKGSLKYWTKLDGKWRIRDSVPAHKNAISSLAVHDTLIVSGASDSHVKVWHVSEEHIQQAGTISLSGRYPLSVELTSLPNSSALVLAIGATDRNIQIWTRSDENFVQAAVLSGHEDWVKSLSFRPPDAGSDTLTLASGSQDGTIRLWNIEPRVKPTTPSTNTSDDLLDAFEASLGDLADAEEGGRQISLKRHVITVKGEDSVQQYTVTFDALLVGHEAGVTSLAWRPSASGSHDAQTLLSTSTDSSVILWSPSTVITASKDGSTLWINRQRFGDVGGQRLGGFVGGLWARGGREVLAWGWNGGWRRWLQRPRSSENAIEDWEEVGAVTGHSGPVRGVSWSNDGEYLLSASLDQTTRVHGAITKSDGSGPVWHELARPQVHGYDIIDAVFLSPTRFISIADEKVARVFDAPKEFVTTVSTLGVADLGVDQEARPRAATVPPLGLSNKATVDVSQSSDDAIPIDNERTNRRPFEGELAAVTLWPEIEKVFGHGYESIALAVSNNKRFVATACKATSADHAVVRVYDTAKWQPVGEPLAGHTLTVTRISFSPDDKYILSVSRDRTWRLFQYQSADGGFLPIVADKSHARIIWDCDWAQEGDVFATASRDKTVKIWPLSNLDSQKWTAATTLKLPEAATAVAFSAEDSDGRRRLAVGLENGDILIFSGSKDDPAIWTEDLRLDTQIAHVDQIYRLAWRPGPHREGTKQIASCSEDGTLKVLLIHMGMI</sequence>
<dbReference type="InterPro" id="IPR020472">
    <property type="entry name" value="WD40_PAC1"/>
</dbReference>
<dbReference type="InterPro" id="IPR019775">
    <property type="entry name" value="WD40_repeat_CS"/>
</dbReference>
<feature type="repeat" description="WD" evidence="11">
    <location>
        <begin position="96"/>
        <end position="135"/>
    </location>
</feature>
<dbReference type="UniPathway" id="UPA00988"/>
<proteinExistence type="inferred from homology"/>
<dbReference type="PROSITE" id="PS50294">
    <property type="entry name" value="WD_REPEATS_REGION"/>
    <property type="match status" value="6"/>
</dbReference>
<dbReference type="InterPro" id="IPR001680">
    <property type="entry name" value="WD40_rpt"/>
</dbReference>
<protein>
    <recommendedName>
        <fullName evidence="5">Elongator complex protein 2</fullName>
    </recommendedName>
</protein>
<feature type="repeat" description="WD" evidence="11">
    <location>
        <begin position="288"/>
        <end position="326"/>
    </location>
</feature>
<dbReference type="PANTHER" id="PTHR44111">
    <property type="entry name" value="ELONGATOR COMPLEX PROTEIN 2"/>
    <property type="match status" value="1"/>
</dbReference>
<name>A0A8K0XU65_9AGAR</name>
<comment type="similarity">
    <text evidence="4">Belongs to the WD repeat ELP2 family.</text>
</comment>
<keyword evidence="6" id="KW-0963">Cytoplasm</keyword>
<evidence type="ECO:0000256" key="3">
    <source>
        <dbReference type="ARBA" id="ARBA00005043"/>
    </source>
</evidence>
<evidence type="ECO:0000256" key="5">
    <source>
        <dbReference type="ARBA" id="ARBA00020267"/>
    </source>
</evidence>
<feature type="repeat" description="WD" evidence="11">
    <location>
        <begin position="610"/>
        <end position="645"/>
    </location>
</feature>
<dbReference type="PRINTS" id="PR00320">
    <property type="entry name" value="GPROTEINBRPT"/>
</dbReference>
<dbReference type="InterPro" id="IPR015943">
    <property type="entry name" value="WD40/YVTN_repeat-like_dom_sf"/>
</dbReference>
<dbReference type="InterPro" id="IPR036322">
    <property type="entry name" value="WD40_repeat_dom_sf"/>
</dbReference>
<evidence type="ECO:0000256" key="1">
    <source>
        <dbReference type="ARBA" id="ARBA00004123"/>
    </source>
</evidence>
<feature type="repeat" description="WD" evidence="11">
    <location>
        <begin position="186"/>
        <end position="225"/>
    </location>
</feature>
<evidence type="ECO:0000256" key="11">
    <source>
        <dbReference type="PROSITE-ProRule" id="PRU00221"/>
    </source>
</evidence>
<dbReference type="PANTHER" id="PTHR44111:SF1">
    <property type="entry name" value="ELONGATOR COMPLEX PROTEIN 2"/>
    <property type="match status" value="1"/>
</dbReference>
<keyword evidence="13" id="KW-1185">Reference proteome</keyword>
<comment type="subcellular location">
    <subcellularLocation>
        <location evidence="2">Cytoplasm</location>
    </subcellularLocation>
    <subcellularLocation>
        <location evidence="1">Nucleus</location>
    </subcellularLocation>
</comment>
<evidence type="ECO:0000256" key="8">
    <source>
        <dbReference type="ARBA" id="ARBA00022694"/>
    </source>
</evidence>
<dbReference type="AlphaFoldDB" id="A0A8K0XU65"/>
<dbReference type="Pfam" id="PF00400">
    <property type="entry name" value="WD40"/>
    <property type="match status" value="8"/>
</dbReference>
<accession>A0A8K0XU65</accession>
<evidence type="ECO:0000256" key="7">
    <source>
        <dbReference type="ARBA" id="ARBA00022574"/>
    </source>
</evidence>
<keyword evidence="8" id="KW-0819">tRNA processing</keyword>
<evidence type="ECO:0000313" key="13">
    <source>
        <dbReference type="Proteomes" id="UP000813824"/>
    </source>
</evidence>
<comment type="pathway">
    <text evidence="3">tRNA modification; 5-methoxycarbonylmethyl-2-thiouridine-tRNA biosynthesis.</text>
</comment>
<dbReference type="OrthoDB" id="27911at2759"/>
<dbReference type="Proteomes" id="UP000813824">
    <property type="component" value="Unassembled WGS sequence"/>
</dbReference>
<dbReference type="SUPFAM" id="SSF69304">
    <property type="entry name" value="Tricorn protease N-terminal domain"/>
    <property type="match status" value="1"/>
</dbReference>
<evidence type="ECO:0000256" key="10">
    <source>
        <dbReference type="ARBA" id="ARBA00023242"/>
    </source>
</evidence>
<reference evidence="12" key="1">
    <citation type="journal article" date="2021" name="New Phytol.">
        <title>Evolutionary innovations through gain and loss of genes in the ectomycorrhizal Boletales.</title>
        <authorList>
            <person name="Wu G."/>
            <person name="Miyauchi S."/>
            <person name="Morin E."/>
            <person name="Kuo A."/>
            <person name="Drula E."/>
            <person name="Varga T."/>
            <person name="Kohler A."/>
            <person name="Feng B."/>
            <person name="Cao Y."/>
            <person name="Lipzen A."/>
            <person name="Daum C."/>
            <person name="Hundley H."/>
            <person name="Pangilinan J."/>
            <person name="Johnson J."/>
            <person name="Barry K."/>
            <person name="LaButti K."/>
            <person name="Ng V."/>
            <person name="Ahrendt S."/>
            <person name="Min B."/>
            <person name="Choi I.G."/>
            <person name="Park H."/>
            <person name="Plett J.M."/>
            <person name="Magnuson J."/>
            <person name="Spatafora J.W."/>
            <person name="Nagy L.G."/>
            <person name="Henrissat B."/>
            <person name="Grigoriev I.V."/>
            <person name="Yang Z.L."/>
            <person name="Xu J."/>
            <person name="Martin F.M."/>
        </authorList>
    </citation>
    <scope>NUCLEOTIDE SEQUENCE</scope>
    <source>
        <strain evidence="12">KKN 215</strain>
    </source>
</reference>
<dbReference type="GO" id="GO:0002098">
    <property type="term" value="P:tRNA wobble uridine modification"/>
    <property type="evidence" value="ECO:0007669"/>
    <property type="project" value="InterPro"/>
</dbReference>
<feature type="repeat" description="WD" evidence="11">
    <location>
        <begin position="402"/>
        <end position="432"/>
    </location>
</feature>
<gene>
    <name evidence="12" type="ORF">BXZ70DRAFT_427608</name>
</gene>
<feature type="repeat" description="WD" evidence="11">
    <location>
        <begin position="656"/>
        <end position="691"/>
    </location>
</feature>
<dbReference type="GO" id="GO:0005634">
    <property type="term" value="C:nucleus"/>
    <property type="evidence" value="ECO:0007669"/>
    <property type="project" value="UniProtKB-SubCell"/>
</dbReference>
<organism evidence="12 13">
    <name type="scientific">Cristinia sonorae</name>
    <dbReference type="NCBI Taxonomy" id="1940300"/>
    <lineage>
        <taxon>Eukaryota</taxon>
        <taxon>Fungi</taxon>
        <taxon>Dikarya</taxon>
        <taxon>Basidiomycota</taxon>
        <taxon>Agaricomycotina</taxon>
        <taxon>Agaricomycetes</taxon>
        <taxon>Agaricomycetidae</taxon>
        <taxon>Agaricales</taxon>
        <taxon>Pleurotineae</taxon>
        <taxon>Stephanosporaceae</taxon>
        <taxon>Cristinia</taxon>
    </lineage>
</organism>
<evidence type="ECO:0000313" key="12">
    <source>
        <dbReference type="EMBL" id="KAH8106254.1"/>
    </source>
</evidence>
<dbReference type="SUPFAM" id="SSF50978">
    <property type="entry name" value="WD40 repeat-like"/>
    <property type="match status" value="2"/>
</dbReference>
<dbReference type="Gene3D" id="2.130.10.10">
    <property type="entry name" value="YVTN repeat-like/Quinoprotein amine dehydrogenase"/>
    <property type="match status" value="5"/>
</dbReference>
<keyword evidence="10" id="KW-0539">Nucleus</keyword>
<evidence type="ECO:0000256" key="2">
    <source>
        <dbReference type="ARBA" id="ARBA00004496"/>
    </source>
</evidence>
<evidence type="ECO:0000256" key="9">
    <source>
        <dbReference type="ARBA" id="ARBA00022737"/>
    </source>
</evidence>
<dbReference type="EMBL" id="JAEVFJ010000003">
    <property type="protein sequence ID" value="KAH8106254.1"/>
    <property type="molecule type" value="Genomic_DNA"/>
</dbReference>
<dbReference type="GO" id="GO:0005737">
    <property type="term" value="C:cytoplasm"/>
    <property type="evidence" value="ECO:0007669"/>
    <property type="project" value="UniProtKB-SubCell"/>
</dbReference>
<evidence type="ECO:0000256" key="6">
    <source>
        <dbReference type="ARBA" id="ARBA00022490"/>
    </source>
</evidence>
<dbReference type="InterPro" id="IPR037289">
    <property type="entry name" value="Elp2"/>
</dbReference>
<keyword evidence="9" id="KW-0677">Repeat</keyword>
<keyword evidence="7 11" id="KW-0853">WD repeat</keyword>
<comment type="caution">
    <text evidence="12">The sequence shown here is derived from an EMBL/GenBank/DDBJ whole genome shotgun (WGS) entry which is preliminary data.</text>
</comment>
<dbReference type="SMART" id="SM00320">
    <property type="entry name" value="WD40"/>
    <property type="match status" value="11"/>
</dbReference>
<dbReference type="GO" id="GO:0033588">
    <property type="term" value="C:elongator holoenzyme complex"/>
    <property type="evidence" value="ECO:0007669"/>
    <property type="project" value="InterPro"/>
</dbReference>
<feature type="repeat" description="WD" evidence="11">
    <location>
        <begin position="53"/>
        <end position="83"/>
    </location>
</feature>